<evidence type="ECO:0000256" key="4">
    <source>
        <dbReference type="ARBA" id="ARBA00022723"/>
    </source>
</evidence>
<feature type="compositionally biased region" description="Polar residues" evidence="10">
    <location>
        <begin position="57"/>
        <end position="71"/>
    </location>
</feature>
<dbReference type="GO" id="GO:0046872">
    <property type="term" value="F:metal ion binding"/>
    <property type="evidence" value="ECO:0007669"/>
    <property type="project" value="UniProtKB-KW"/>
</dbReference>
<name>A0A9D4UYA0_ADICA</name>
<keyword evidence="6" id="KW-0460">Magnesium</keyword>
<dbReference type="InterPro" id="IPR036457">
    <property type="entry name" value="PPM-type-like_dom_sf"/>
</dbReference>
<comment type="caution">
    <text evidence="12">The sequence shown here is derived from an EMBL/GenBank/DDBJ whole genome shotgun (WGS) entry which is preliminary data.</text>
</comment>
<dbReference type="Proteomes" id="UP000886520">
    <property type="component" value="Chromosome 8"/>
</dbReference>
<dbReference type="PROSITE" id="PS51746">
    <property type="entry name" value="PPM_2"/>
    <property type="match status" value="1"/>
</dbReference>
<evidence type="ECO:0000256" key="3">
    <source>
        <dbReference type="ARBA" id="ARBA00013081"/>
    </source>
</evidence>
<dbReference type="AlphaFoldDB" id="A0A9D4UYA0"/>
<evidence type="ECO:0000256" key="1">
    <source>
        <dbReference type="ARBA" id="ARBA00001936"/>
    </source>
</evidence>
<dbReference type="SUPFAM" id="SSF81606">
    <property type="entry name" value="PP2C-like"/>
    <property type="match status" value="1"/>
</dbReference>
<dbReference type="EMBL" id="JABFUD020000008">
    <property type="protein sequence ID" value="KAI5076139.1"/>
    <property type="molecule type" value="Genomic_DNA"/>
</dbReference>
<dbReference type="OrthoDB" id="10264738at2759"/>
<dbReference type="InterPro" id="IPR001932">
    <property type="entry name" value="PPM-type_phosphatase-like_dom"/>
</dbReference>
<evidence type="ECO:0000256" key="9">
    <source>
        <dbReference type="RuleBase" id="RU003465"/>
    </source>
</evidence>
<evidence type="ECO:0000256" key="6">
    <source>
        <dbReference type="ARBA" id="ARBA00022842"/>
    </source>
</evidence>
<comment type="cofactor">
    <cofactor evidence="1">
        <name>Mn(2+)</name>
        <dbReference type="ChEBI" id="CHEBI:29035"/>
    </cofactor>
</comment>
<evidence type="ECO:0000313" key="13">
    <source>
        <dbReference type="Proteomes" id="UP000886520"/>
    </source>
</evidence>
<dbReference type="Gene3D" id="3.60.40.10">
    <property type="entry name" value="PPM-type phosphatase domain"/>
    <property type="match status" value="1"/>
</dbReference>
<proteinExistence type="inferred from homology"/>
<dbReference type="GO" id="GO:0004722">
    <property type="term" value="F:protein serine/threonine phosphatase activity"/>
    <property type="evidence" value="ECO:0007669"/>
    <property type="project" value="UniProtKB-EC"/>
</dbReference>
<feature type="region of interest" description="Disordered" evidence="10">
    <location>
        <begin position="48"/>
        <end position="76"/>
    </location>
</feature>
<dbReference type="EC" id="3.1.3.16" evidence="3"/>
<comment type="cofactor">
    <cofactor evidence="2">
        <name>Mg(2+)</name>
        <dbReference type="ChEBI" id="CHEBI:18420"/>
    </cofactor>
</comment>
<dbReference type="PROSITE" id="PS01032">
    <property type="entry name" value="PPM_1"/>
    <property type="match status" value="1"/>
</dbReference>
<keyword evidence="8" id="KW-0464">Manganese</keyword>
<organism evidence="12 13">
    <name type="scientific">Adiantum capillus-veneris</name>
    <name type="common">Maidenhair fern</name>
    <dbReference type="NCBI Taxonomy" id="13818"/>
    <lineage>
        <taxon>Eukaryota</taxon>
        <taxon>Viridiplantae</taxon>
        <taxon>Streptophyta</taxon>
        <taxon>Embryophyta</taxon>
        <taxon>Tracheophyta</taxon>
        <taxon>Polypodiopsida</taxon>
        <taxon>Polypodiidae</taxon>
        <taxon>Polypodiales</taxon>
        <taxon>Pteridineae</taxon>
        <taxon>Pteridaceae</taxon>
        <taxon>Vittarioideae</taxon>
        <taxon>Adiantum</taxon>
    </lineage>
</organism>
<dbReference type="CDD" id="cd00143">
    <property type="entry name" value="PP2Cc"/>
    <property type="match status" value="1"/>
</dbReference>
<accession>A0A9D4UYA0</accession>
<comment type="similarity">
    <text evidence="9">Belongs to the PP2C family.</text>
</comment>
<dbReference type="PANTHER" id="PTHR47992">
    <property type="entry name" value="PROTEIN PHOSPHATASE"/>
    <property type="match status" value="1"/>
</dbReference>
<dbReference type="InterPro" id="IPR000222">
    <property type="entry name" value="PP2C_BS"/>
</dbReference>
<keyword evidence="13" id="KW-1185">Reference proteome</keyword>
<dbReference type="SMART" id="SM00332">
    <property type="entry name" value="PP2Cc"/>
    <property type="match status" value="1"/>
</dbReference>
<evidence type="ECO:0000256" key="2">
    <source>
        <dbReference type="ARBA" id="ARBA00001946"/>
    </source>
</evidence>
<dbReference type="Pfam" id="PF00481">
    <property type="entry name" value="PP2C"/>
    <property type="match status" value="1"/>
</dbReference>
<evidence type="ECO:0000313" key="12">
    <source>
        <dbReference type="EMBL" id="KAI5076139.1"/>
    </source>
</evidence>
<evidence type="ECO:0000256" key="10">
    <source>
        <dbReference type="SAM" id="MobiDB-lite"/>
    </source>
</evidence>
<evidence type="ECO:0000259" key="11">
    <source>
        <dbReference type="PROSITE" id="PS51746"/>
    </source>
</evidence>
<dbReference type="FunFam" id="3.60.40.10:FF:000291">
    <property type="entry name" value="Protein phosphatase 2C 50"/>
    <property type="match status" value="1"/>
</dbReference>
<reference evidence="12" key="1">
    <citation type="submission" date="2021-01" db="EMBL/GenBank/DDBJ databases">
        <title>Adiantum capillus-veneris genome.</title>
        <authorList>
            <person name="Fang Y."/>
            <person name="Liao Q."/>
        </authorList>
    </citation>
    <scope>NUCLEOTIDE SEQUENCE</scope>
    <source>
        <strain evidence="12">H3</strain>
        <tissue evidence="12">Leaf</tissue>
    </source>
</reference>
<keyword evidence="4" id="KW-0479">Metal-binding</keyword>
<sequence>MRLELEWSTATGSIATGNVKSLAAARRKRSEIRRFRLMAAAAFDNDDEPVRKRSKACRSTSKSCNHENQGFSEEKEQSCMPMAAGWKHDMQASGDSACTSSHSGPLRQCLQSLDEGNDGGSHVESRLTEPERSGACPSHCVVSICGRSRTMEDAAIALPSFVSMPSSIAGQRHADTYHFYGVYDGHGSAQAAEYCKERMHGALADEMSAAGDRLSGQWQACFQSCFMKLDAELCGLCPHGSECPRKVGATTMTTSTSSCREPLVHGSVGTTAVVAVVGSEHIVVGNCGDSRSILCRGGRVVPLSSDHKASRPDEVARIEAAGGYVFTWQGHRVCGVLSMSRALGDGFLKPFVSGQPEVTITPRSDDDECLILASDGLWDVLSNEFVCGVARKVFANWRRQHRGVEQNKVAESLPHSNVEAEDSPAQVYLNARGSMDTVDEKEPGAGVCICETS</sequence>
<dbReference type="InterPro" id="IPR015655">
    <property type="entry name" value="PP2C"/>
</dbReference>
<protein>
    <recommendedName>
        <fullName evidence="3">protein-serine/threonine phosphatase</fullName>
        <ecNumber evidence="3">3.1.3.16</ecNumber>
    </recommendedName>
</protein>
<evidence type="ECO:0000256" key="5">
    <source>
        <dbReference type="ARBA" id="ARBA00022801"/>
    </source>
</evidence>
<evidence type="ECO:0000256" key="7">
    <source>
        <dbReference type="ARBA" id="ARBA00022912"/>
    </source>
</evidence>
<keyword evidence="7 9" id="KW-0904">Protein phosphatase</keyword>
<evidence type="ECO:0000256" key="8">
    <source>
        <dbReference type="ARBA" id="ARBA00023211"/>
    </source>
</evidence>
<keyword evidence="5 9" id="KW-0378">Hydrolase</keyword>
<gene>
    <name evidence="12" type="ORF">GOP47_0008204</name>
</gene>
<feature type="domain" description="PPM-type phosphatase" evidence="11">
    <location>
        <begin position="138"/>
        <end position="453"/>
    </location>
</feature>